<keyword evidence="1" id="KW-0805">Transcription regulation</keyword>
<dbReference type="InterPro" id="IPR010982">
    <property type="entry name" value="Lambda_DNA-bd_dom_sf"/>
</dbReference>
<protein>
    <submittedName>
        <fullName evidence="5">Transcriptional regulator, LacI family</fullName>
    </submittedName>
</protein>
<evidence type="ECO:0000313" key="6">
    <source>
        <dbReference type="Proteomes" id="UP000198565"/>
    </source>
</evidence>
<evidence type="ECO:0000256" key="3">
    <source>
        <dbReference type="ARBA" id="ARBA00023163"/>
    </source>
</evidence>
<dbReference type="InterPro" id="IPR046335">
    <property type="entry name" value="LacI/GalR-like_sensor"/>
</dbReference>
<name>A0A1I4GTV5_9BACI</name>
<dbReference type="AlphaFoldDB" id="A0A1I4GTV5"/>
<evidence type="ECO:0000256" key="1">
    <source>
        <dbReference type="ARBA" id="ARBA00023015"/>
    </source>
</evidence>
<evidence type="ECO:0000256" key="2">
    <source>
        <dbReference type="ARBA" id="ARBA00023125"/>
    </source>
</evidence>
<dbReference type="InterPro" id="IPR000843">
    <property type="entry name" value="HTH_LacI"/>
</dbReference>
<dbReference type="PANTHER" id="PTHR30146">
    <property type="entry name" value="LACI-RELATED TRANSCRIPTIONAL REPRESSOR"/>
    <property type="match status" value="1"/>
</dbReference>
<dbReference type="SUPFAM" id="SSF47413">
    <property type="entry name" value="lambda repressor-like DNA-binding domains"/>
    <property type="match status" value="1"/>
</dbReference>
<dbReference type="Gene3D" id="3.40.50.2300">
    <property type="match status" value="2"/>
</dbReference>
<dbReference type="Pfam" id="PF00356">
    <property type="entry name" value="LacI"/>
    <property type="match status" value="1"/>
</dbReference>
<dbReference type="PROSITE" id="PS50932">
    <property type="entry name" value="HTH_LACI_2"/>
    <property type="match status" value="1"/>
</dbReference>
<evidence type="ECO:0000259" key="4">
    <source>
        <dbReference type="PROSITE" id="PS50932"/>
    </source>
</evidence>
<dbReference type="CDD" id="cd01392">
    <property type="entry name" value="HTH_LacI"/>
    <property type="match status" value="1"/>
</dbReference>
<keyword evidence="3" id="KW-0804">Transcription</keyword>
<gene>
    <name evidence="5" type="ORF">SAMN04487943_10121</name>
</gene>
<proteinExistence type="predicted"/>
<keyword evidence="6" id="KW-1185">Reference proteome</keyword>
<dbReference type="EMBL" id="FOTR01000001">
    <property type="protein sequence ID" value="SFL33349.1"/>
    <property type="molecule type" value="Genomic_DNA"/>
</dbReference>
<dbReference type="SMART" id="SM00354">
    <property type="entry name" value="HTH_LACI"/>
    <property type="match status" value="1"/>
</dbReference>
<keyword evidence="2" id="KW-0238">DNA-binding</keyword>
<dbReference type="InterPro" id="IPR028082">
    <property type="entry name" value="Peripla_BP_I"/>
</dbReference>
<feature type="domain" description="HTH lacI-type" evidence="4">
    <location>
        <begin position="2"/>
        <end position="59"/>
    </location>
</feature>
<dbReference type="GO" id="GO:0000976">
    <property type="term" value="F:transcription cis-regulatory region binding"/>
    <property type="evidence" value="ECO:0007669"/>
    <property type="project" value="TreeGrafter"/>
</dbReference>
<dbReference type="GO" id="GO:0003700">
    <property type="term" value="F:DNA-binding transcription factor activity"/>
    <property type="evidence" value="ECO:0007669"/>
    <property type="project" value="TreeGrafter"/>
</dbReference>
<dbReference type="Gene3D" id="1.10.260.40">
    <property type="entry name" value="lambda repressor-like DNA-binding domains"/>
    <property type="match status" value="1"/>
</dbReference>
<dbReference type="PANTHER" id="PTHR30146:SF109">
    <property type="entry name" value="HTH-TYPE TRANSCRIPTIONAL REGULATOR GALS"/>
    <property type="match status" value="1"/>
</dbReference>
<sequence>MATIRDIAKRAEVSPGTVSFVLNGKGDHMRIAAKTQEKILKIAKELGYLPSISARRLRNSESKNVPVIAILWTLDTRASLISRFLKGIQNKSLFKENLFEILIQPYENGKLSEVESLHTGNKYNGAIIANASDEDLRYIEDSNLKVPIVLYQRKSDKYSTVNVDGKKTGLDVAEFLYEKNQKNVGIVVPNLSSQAVSLRQDGFLEGVNTLGMNNLCVKYGDFSEKGGYDAMESLIKQTNSLPEALFFLSDPMAVGALSACHEYGIRIPEDLKIIGHDNDEQTSYTAPSLTTVHLPVEVMAGACVNQLIGQINQTIETATKEQYETNIIVRKSC</sequence>
<accession>A0A1I4GTV5</accession>
<dbReference type="OrthoDB" id="1639518at2"/>
<dbReference type="PROSITE" id="PS00356">
    <property type="entry name" value="HTH_LACI_1"/>
    <property type="match status" value="1"/>
</dbReference>
<dbReference type="SUPFAM" id="SSF53822">
    <property type="entry name" value="Periplasmic binding protein-like I"/>
    <property type="match status" value="1"/>
</dbReference>
<organism evidence="5 6">
    <name type="scientific">Gracilibacillus orientalis</name>
    <dbReference type="NCBI Taxonomy" id="334253"/>
    <lineage>
        <taxon>Bacteria</taxon>
        <taxon>Bacillati</taxon>
        <taxon>Bacillota</taxon>
        <taxon>Bacilli</taxon>
        <taxon>Bacillales</taxon>
        <taxon>Bacillaceae</taxon>
        <taxon>Gracilibacillus</taxon>
    </lineage>
</organism>
<evidence type="ECO:0000313" key="5">
    <source>
        <dbReference type="EMBL" id="SFL33349.1"/>
    </source>
</evidence>
<dbReference type="Proteomes" id="UP000198565">
    <property type="component" value="Unassembled WGS sequence"/>
</dbReference>
<dbReference type="RefSeq" id="WP_091479323.1">
    <property type="nucleotide sequence ID" value="NZ_FOTR01000001.1"/>
</dbReference>
<dbReference type="STRING" id="334253.SAMN04487943_10121"/>
<reference evidence="6" key="1">
    <citation type="submission" date="2016-10" db="EMBL/GenBank/DDBJ databases">
        <authorList>
            <person name="Varghese N."/>
            <person name="Submissions S."/>
        </authorList>
    </citation>
    <scope>NUCLEOTIDE SEQUENCE [LARGE SCALE GENOMIC DNA]</scope>
    <source>
        <strain evidence="6">CGMCC 1.4250</strain>
    </source>
</reference>
<dbReference type="Pfam" id="PF13377">
    <property type="entry name" value="Peripla_BP_3"/>
    <property type="match status" value="1"/>
</dbReference>